<evidence type="ECO:0000313" key="11">
    <source>
        <dbReference type="Proteomes" id="UP000014408"/>
    </source>
</evidence>
<dbReference type="AlphaFoldDB" id="S2ZKN5"/>
<feature type="transmembrane region" description="Helical" evidence="8">
    <location>
        <begin position="131"/>
        <end position="153"/>
    </location>
</feature>
<evidence type="ECO:0000256" key="4">
    <source>
        <dbReference type="ARBA" id="ARBA00022475"/>
    </source>
</evidence>
<dbReference type="PATRIC" id="fig|1125779.3.peg.366"/>
<dbReference type="InterPro" id="IPR050144">
    <property type="entry name" value="AAE_transporter"/>
</dbReference>
<gene>
    <name evidence="10" type="ORF">HMPREF1219_00379</name>
</gene>
<evidence type="ECO:0000256" key="2">
    <source>
        <dbReference type="ARBA" id="ARBA00009854"/>
    </source>
</evidence>
<dbReference type="EMBL" id="ATBY01000006">
    <property type="protein sequence ID" value="EPD70567.1"/>
    <property type="molecule type" value="Genomic_DNA"/>
</dbReference>
<protein>
    <submittedName>
        <fullName evidence="10">AspT/YidE/YbjL antiporter duplication domain-containing protein</fullName>
    </submittedName>
</protein>
<dbReference type="Pfam" id="PF06826">
    <property type="entry name" value="Asp-Al_Ex"/>
    <property type="match status" value="2"/>
</dbReference>
<comment type="subcellular location">
    <subcellularLocation>
        <location evidence="1">Cell membrane</location>
        <topology evidence="1">Multi-pass membrane protein</topology>
    </subcellularLocation>
</comment>
<accession>S2ZKN5</accession>
<dbReference type="eggNOG" id="COG2985">
    <property type="taxonomic scope" value="Bacteria"/>
</dbReference>
<dbReference type="Pfam" id="PF02080">
    <property type="entry name" value="TrkA_C"/>
    <property type="match status" value="1"/>
</dbReference>
<feature type="transmembrane region" description="Helical" evidence="8">
    <location>
        <begin position="46"/>
        <end position="68"/>
    </location>
</feature>
<feature type="transmembrane region" description="Helical" evidence="8">
    <location>
        <begin position="457"/>
        <end position="475"/>
    </location>
</feature>
<dbReference type="PANTHER" id="PTHR30445:SF3">
    <property type="entry name" value="TRANSPORT PROTEIN YIDE-RELATED"/>
    <property type="match status" value="1"/>
</dbReference>
<proteinExistence type="inferred from homology"/>
<evidence type="ECO:0000313" key="10">
    <source>
        <dbReference type="EMBL" id="EPD70567.1"/>
    </source>
</evidence>
<feature type="transmembrane region" description="Helical" evidence="8">
    <location>
        <begin position="75"/>
        <end position="94"/>
    </location>
</feature>
<evidence type="ECO:0000256" key="1">
    <source>
        <dbReference type="ARBA" id="ARBA00004651"/>
    </source>
</evidence>
<evidence type="ECO:0000256" key="7">
    <source>
        <dbReference type="ARBA" id="ARBA00023136"/>
    </source>
</evidence>
<dbReference type="InterPro" id="IPR036721">
    <property type="entry name" value="RCK_C_sf"/>
</dbReference>
<evidence type="ECO:0000256" key="3">
    <source>
        <dbReference type="ARBA" id="ARBA00022448"/>
    </source>
</evidence>
<keyword evidence="7 8" id="KW-0472">Membrane</keyword>
<feature type="domain" description="RCK C-terminal" evidence="9">
    <location>
        <begin position="301"/>
        <end position="387"/>
    </location>
</feature>
<dbReference type="InterPro" id="IPR006512">
    <property type="entry name" value="YidE_YbjL"/>
</dbReference>
<name>S2ZKN5_9CORY</name>
<keyword evidence="3" id="KW-0813">Transport</keyword>
<dbReference type="PROSITE" id="PS51202">
    <property type="entry name" value="RCK_C"/>
    <property type="match status" value="1"/>
</dbReference>
<keyword evidence="6 8" id="KW-1133">Transmembrane helix</keyword>
<dbReference type="GO" id="GO:0005886">
    <property type="term" value="C:plasma membrane"/>
    <property type="evidence" value="ECO:0007669"/>
    <property type="project" value="UniProtKB-SubCell"/>
</dbReference>
<feature type="transmembrane region" description="Helical" evidence="8">
    <location>
        <begin position="549"/>
        <end position="569"/>
    </location>
</feature>
<dbReference type="PANTHER" id="PTHR30445">
    <property type="entry name" value="K(+)_H(+) ANTIPORTER SUBUNIT KHTT"/>
    <property type="match status" value="1"/>
</dbReference>
<evidence type="ECO:0000256" key="6">
    <source>
        <dbReference type="ARBA" id="ARBA00022989"/>
    </source>
</evidence>
<dbReference type="InterPro" id="IPR006037">
    <property type="entry name" value="RCK_C"/>
</dbReference>
<feature type="transmembrane region" description="Helical" evidence="8">
    <location>
        <begin position="100"/>
        <end position="119"/>
    </location>
</feature>
<keyword evidence="4" id="KW-1003">Cell membrane</keyword>
<evidence type="ECO:0000259" key="9">
    <source>
        <dbReference type="PROSITE" id="PS51202"/>
    </source>
</evidence>
<dbReference type="SUPFAM" id="SSF116726">
    <property type="entry name" value="TrkA C-terminal domain-like"/>
    <property type="match status" value="1"/>
</dbReference>
<dbReference type="GO" id="GO:0008324">
    <property type="term" value="F:monoatomic cation transmembrane transporter activity"/>
    <property type="evidence" value="ECO:0007669"/>
    <property type="project" value="InterPro"/>
</dbReference>
<feature type="transmembrane region" description="Helical" evidence="8">
    <location>
        <begin position="487"/>
        <end position="508"/>
    </location>
</feature>
<keyword evidence="5 8" id="KW-0812">Transmembrane</keyword>
<dbReference type="GO" id="GO:0006813">
    <property type="term" value="P:potassium ion transport"/>
    <property type="evidence" value="ECO:0007669"/>
    <property type="project" value="InterPro"/>
</dbReference>
<feature type="transmembrane region" description="Helical" evidence="8">
    <location>
        <begin position="193"/>
        <end position="214"/>
    </location>
</feature>
<comment type="similarity">
    <text evidence="2">Belongs to the AAE transporter (TC 2.A.81) family.</text>
</comment>
<sequence>MPNVSLFSVRIGGAHRFSQWQKKSCKPLARFQISPLSENIKGVIDILAETPILTLFVVIALGTVLGSIPFGPLRFGPAGALFVGLFVGALDPRLGEGMGLVQTVGLALFVYTIGLAAGPSFVREFKRQYKLYIGATVILILMAGCAVATGKFLGIEPGMVGGMYAGVLTATPALAAAQDALDGAMSPAVGYSIAYPVGVIVTMIALTILARFTFPGKNDPAHAASEGLVNTTVVVDNPMRVSEIPGIASVPGTYGGSVRVSYLRRGPHTFVAHPAQELLEGDAIVIVGYPQAVDTAVEAVGHVADLNLTEDRSEVDFQWILVSDSHLAGRTIADLYIPLRYGAIITRIRRGDEVMLAEAETEVQLGDRVLVVSPVGMLSKVKSYLGNSEKENTEVDYMTAGMGIALGVALGLITLPLGGAAVALGSAAGPMVVGIWLGYLERTGPFVWGMPASANLTIRQFGLVIFLATVGLSSGQKFASTAFSAEGLKVGLVAGVLLSVMLVLVGFVGRTLGLSMPRTAGAMAGFVGQPALLTHAQSLVDDPRTNSGYSALFAIAMIVKIIAVQAVVIL</sequence>
<dbReference type="STRING" id="1125779.HMPREF1219_00379"/>
<organism evidence="10 11">
    <name type="scientific">Corynebacterium pyruviciproducens ATCC BAA-1742</name>
    <dbReference type="NCBI Taxonomy" id="1125779"/>
    <lineage>
        <taxon>Bacteria</taxon>
        <taxon>Bacillati</taxon>
        <taxon>Actinomycetota</taxon>
        <taxon>Actinomycetes</taxon>
        <taxon>Mycobacteriales</taxon>
        <taxon>Corynebacteriaceae</taxon>
        <taxon>Corynebacterium</taxon>
    </lineage>
</organism>
<dbReference type="Gene3D" id="3.30.70.1450">
    <property type="entry name" value="Regulator of K+ conductance, C-terminal domain"/>
    <property type="match status" value="1"/>
</dbReference>
<dbReference type="Proteomes" id="UP000014408">
    <property type="component" value="Unassembled WGS sequence"/>
</dbReference>
<evidence type="ECO:0000256" key="5">
    <source>
        <dbReference type="ARBA" id="ARBA00022692"/>
    </source>
</evidence>
<dbReference type="HOGENOM" id="CLU_035023_3_0_11"/>
<evidence type="ECO:0000256" key="8">
    <source>
        <dbReference type="SAM" id="Phobius"/>
    </source>
</evidence>
<reference evidence="10 11" key="1">
    <citation type="submission" date="2013-05" db="EMBL/GenBank/DDBJ databases">
        <title>The Genome Sequence of Corynebacterium pyruviciproducens 1773O (ATCC BAA-1742).</title>
        <authorList>
            <consortium name="The Broad Institute Genomics Platform"/>
            <person name="Earl A."/>
            <person name="Ward D."/>
            <person name="Feldgarden M."/>
            <person name="Gevers D."/>
            <person name="Tong J."/>
            <person name="Walker B."/>
            <person name="Young S."/>
            <person name="Zeng Q."/>
            <person name="Gargeya S."/>
            <person name="Fitzgerald M."/>
            <person name="Haas B."/>
            <person name="Abouelleil A."/>
            <person name="Allen A.W."/>
            <person name="Alvarado L."/>
            <person name="Arachchi H.M."/>
            <person name="Berlin A.M."/>
            <person name="Chapman S.B."/>
            <person name="Gainer-Dewar J."/>
            <person name="Goldberg J."/>
            <person name="Griggs A."/>
            <person name="Gujja S."/>
            <person name="Hansen M."/>
            <person name="Howarth C."/>
            <person name="Imamovic A."/>
            <person name="Ireland A."/>
            <person name="Larimer J."/>
            <person name="McCowan C."/>
            <person name="Murphy C."/>
            <person name="Pearson M."/>
            <person name="Poon T.W."/>
            <person name="Priest M."/>
            <person name="Roberts A."/>
            <person name="Saif S."/>
            <person name="Shea T."/>
            <person name="Sisk P."/>
            <person name="Sykes S."/>
            <person name="Wortman J."/>
            <person name="Nusbaum C."/>
            <person name="Birren B."/>
        </authorList>
    </citation>
    <scope>NUCLEOTIDE SEQUENCE [LARGE SCALE GENOMIC DNA]</scope>
    <source>
        <strain evidence="10 11">ATCC BAA-1742</strain>
    </source>
</reference>
<keyword evidence="11" id="KW-1185">Reference proteome</keyword>
<dbReference type="NCBIfam" id="TIGR01625">
    <property type="entry name" value="YidE_YbjL_dupl"/>
    <property type="match status" value="2"/>
</dbReference>
<feature type="transmembrane region" description="Helical" evidence="8">
    <location>
        <begin position="404"/>
        <end position="437"/>
    </location>
</feature>
<comment type="caution">
    <text evidence="10">The sequence shown here is derived from an EMBL/GenBank/DDBJ whole genome shotgun (WGS) entry which is preliminary data.</text>
</comment>